<comment type="caution">
    <text evidence="2">The sequence shown here is derived from an EMBL/GenBank/DDBJ whole genome shotgun (WGS) entry which is preliminary data.</text>
</comment>
<evidence type="ECO:0000313" key="2">
    <source>
        <dbReference type="EMBL" id="KAF6378688.1"/>
    </source>
</evidence>
<sequence length="158" mass="17523">MDRASGGQETRGGAPEGRPGRNLTHRQPLWSTEKSNYWLVRLSPKSEPQLLFLECQQCARGHAYLFTHSVSLNPHSALRAGTVIIPAPQTREFRDRHGAFPGHEVGQWSLTLASALPITMLCCYRDAHSAPLHCEALASQTPHLQGHSAWGHWDILTS</sequence>
<feature type="region of interest" description="Disordered" evidence="1">
    <location>
        <begin position="1"/>
        <end position="26"/>
    </location>
</feature>
<proteinExistence type="predicted"/>
<dbReference type="AlphaFoldDB" id="A0A7J7ZX55"/>
<keyword evidence="3" id="KW-1185">Reference proteome</keyword>
<organism evidence="2 3">
    <name type="scientific">Myotis myotis</name>
    <name type="common">Greater mouse-eared bat</name>
    <name type="synonym">Vespertilio myotis</name>
    <dbReference type="NCBI Taxonomy" id="51298"/>
    <lineage>
        <taxon>Eukaryota</taxon>
        <taxon>Metazoa</taxon>
        <taxon>Chordata</taxon>
        <taxon>Craniata</taxon>
        <taxon>Vertebrata</taxon>
        <taxon>Euteleostomi</taxon>
        <taxon>Mammalia</taxon>
        <taxon>Eutheria</taxon>
        <taxon>Laurasiatheria</taxon>
        <taxon>Chiroptera</taxon>
        <taxon>Yangochiroptera</taxon>
        <taxon>Vespertilionidae</taxon>
        <taxon>Myotis</taxon>
    </lineage>
</organism>
<dbReference type="Proteomes" id="UP000527355">
    <property type="component" value="Unassembled WGS sequence"/>
</dbReference>
<protein>
    <submittedName>
        <fullName evidence="2">Uncharacterized protein</fullName>
    </submittedName>
</protein>
<evidence type="ECO:0000256" key="1">
    <source>
        <dbReference type="SAM" id="MobiDB-lite"/>
    </source>
</evidence>
<evidence type="ECO:0000313" key="3">
    <source>
        <dbReference type="Proteomes" id="UP000527355"/>
    </source>
</evidence>
<reference evidence="2 3" key="1">
    <citation type="journal article" date="2020" name="Nature">
        <title>Six reference-quality genomes reveal evolution of bat adaptations.</title>
        <authorList>
            <person name="Jebb D."/>
            <person name="Huang Z."/>
            <person name="Pippel M."/>
            <person name="Hughes G.M."/>
            <person name="Lavrichenko K."/>
            <person name="Devanna P."/>
            <person name="Winkler S."/>
            <person name="Jermiin L.S."/>
            <person name="Skirmuntt E.C."/>
            <person name="Katzourakis A."/>
            <person name="Burkitt-Gray L."/>
            <person name="Ray D.A."/>
            <person name="Sullivan K.A.M."/>
            <person name="Roscito J.G."/>
            <person name="Kirilenko B.M."/>
            <person name="Davalos L.M."/>
            <person name="Corthals A.P."/>
            <person name="Power M.L."/>
            <person name="Jones G."/>
            <person name="Ransome R.D."/>
            <person name="Dechmann D.K.N."/>
            <person name="Locatelli A.G."/>
            <person name="Puechmaille S.J."/>
            <person name="Fedrigo O."/>
            <person name="Jarvis E.D."/>
            <person name="Hiller M."/>
            <person name="Vernes S.C."/>
            <person name="Myers E.W."/>
            <person name="Teeling E.C."/>
        </authorList>
    </citation>
    <scope>NUCLEOTIDE SEQUENCE [LARGE SCALE GENOMIC DNA]</scope>
    <source>
        <strain evidence="2">MMyoMyo1</strain>
        <tissue evidence="2">Flight muscle</tissue>
    </source>
</reference>
<gene>
    <name evidence="2" type="ORF">mMyoMyo1_009616</name>
</gene>
<dbReference type="EMBL" id="JABWUV010000002">
    <property type="protein sequence ID" value="KAF6378688.1"/>
    <property type="molecule type" value="Genomic_DNA"/>
</dbReference>
<name>A0A7J7ZX55_MYOMY</name>
<accession>A0A7J7ZX55</accession>